<evidence type="ECO:0000256" key="4">
    <source>
        <dbReference type="SAM" id="SignalP"/>
    </source>
</evidence>
<feature type="chain" id="PRO_5045690525" evidence="4">
    <location>
        <begin position="26"/>
        <end position="570"/>
    </location>
</feature>
<organism evidence="5 6">
    <name type="scientific">Albibacterium profundi</name>
    <dbReference type="NCBI Taxonomy" id="3134906"/>
    <lineage>
        <taxon>Bacteria</taxon>
        <taxon>Pseudomonadati</taxon>
        <taxon>Bacteroidota</taxon>
        <taxon>Sphingobacteriia</taxon>
        <taxon>Sphingobacteriales</taxon>
        <taxon>Sphingobacteriaceae</taxon>
        <taxon>Albibacterium</taxon>
    </lineage>
</organism>
<sequence length="570" mass="63878">MILKSSMLKYTFIIGFSVLSINTFAQVDTTKTPDSNTQQATTIEEVEVIRDYRPILADAVKIRRSPSLSDTRTFQPSLNYNIVDKRLNFPSGMGQLTIQELQSGRPDIMTNNYAKLGIGNFNTILGEVYVNTGTADIYQAGFYAKHLGQKGDLEGQKFSEQNIGVFGKRIMDAFTLKGEVGYNRFGTAFYGYIPETYAEAVTPENQTFSDFYLSGELLKNYDPQDDDVSYSLKADAYLFSDAFNAKENSFAISGYLNKTIQAFNLGANVSADLTTVKATDYSQQNNIVRLNPYIRFQGDNYKLTLGANFVAESNDTSRTNLFPFADFELDVVPQFASIFGGVKGDVTKTSLRTLAQDNPFLNENININNMVDRLHIFAGVKGNLGATFGYKAKFFYRKIEDMPLFVNNTSDPTRFDVIYDQGIDEATSISGFEGEINVRVSQTVNIGGKINLSEYKLSTEEEAWFMPAVRISSDARINISQKVFLTGEVFFNGETSARYLDPLIDYAGEIPYSVRKMPAFVNINAGAEYRITNQFGIFVQANNLLNDTYQEYLYYPRLGFNVIGGLNYSF</sequence>
<evidence type="ECO:0000313" key="6">
    <source>
        <dbReference type="Proteomes" id="UP001580928"/>
    </source>
</evidence>
<comment type="caution">
    <text evidence="5">The sequence shown here is derived from an EMBL/GenBank/DDBJ whole genome shotgun (WGS) entry which is preliminary data.</text>
</comment>
<evidence type="ECO:0000256" key="3">
    <source>
        <dbReference type="ARBA" id="ARBA00023237"/>
    </source>
</evidence>
<proteinExistence type="predicted"/>
<reference evidence="5 6" key="1">
    <citation type="submission" date="2024-04" db="EMBL/GenBank/DDBJ databases">
        <title>Albibacterium profundi sp. nov., isolated from sediment of the Challenger Deep of Mariana Trench.</title>
        <authorList>
            <person name="Wang Y."/>
        </authorList>
    </citation>
    <scope>NUCLEOTIDE SEQUENCE [LARGE SCALE GENOMIC DNA]</scope>
    <source>
        <strain evidence="5 6">RHL897</strain>
    </source>
</reference>
<keyword evidence="5" id="KW-0675">Receptor</keyword>
<dbReference type="Proteomes" id="UP001580928">
    <property type="component" value="Unassembled WGS sequence"/>
</dbReference>
<dbReference type="InterPro" id="IPR036942">
    <property type="entry name" value="Beta-barrel_TonB_sf"/>
</dbReference>
<name>A0ABV5CEQ6_9SPHI</name>
<dbReference type="SUPFAM" id="SSF56935">
    <property type="entry name" value="Porins"/>
    <property type="match status" value="1"/>
</dbReference>
<dbReference type="RefSeq" id="WP_375557573.1">
    <property type="nucleotide sequence ID" value="NZ_JBBVGT010000002.1"/>
</dbReference>
<evidence type="ECO:0000256" key="2">
    <source>
        <dbReference type="ARBA" id="ARBA00023136"/>
    </source>
</evidence>
<evidence type="ECO:0000313" key="5">
    <source>
        <dbReference type="EMBL" id="MFB5946045.1"/>
    </source>
</evidence>
<feature type="signal peptide" evidence="4">
    <location>
        <begin position="1"/>
        <end position="25"/>
    </location>
</feature>
<dbReference type="EMBL" id="JBBVGT010000002">
    <property type="protein sequence ID" value="MFB5946045.1"/>
    <property type="molecule type" value="Genomic_DNA"/>
</dbReference>
<evidence type="ECO:0000256" key="1">
    <source>
        <dbReference type="ARBA" id="ARBA00004442"/>
    </source>
</evidence>
<accession>A0ABV5CEQ6</accession>
<keyword evidence="2" id="KW-0472">Membrane</keyword>
<keyword evidence="4" id="KW-0732">Signal</keyword>
<keyword evidence="6" id="KW-1185">Reference proteome</keyword>
<dbReference type="Gene3D" id="2.40.170.20">
    <property type="entry name" value="TonB-dependent receptor, beta-barrel domain"/>
    <property type="match status" value="1"/>
</dbReference>
<gene>
    <name evidence="5" type="ORF">WKR92_09395</name>
</gene>
<keyword evidence="3" id="KW-0998">Cell outer membrane</keyword>
<protein>
    <submittedName>
        <fullName evidence="5">TonB-dependent receptor</fullName>
    </submittedName>
</protein>
<comment type="subcellular location">
    <subcellularLocation>
        <location evidence="1">Cell outer membrane</location>
    </subcellularLocation>
</comment>